<dbReference type="InterPro" id="IPR036237">
    <property type="entry name" value="Xyl_isomerase-like_sf"/>
</dbReference>
<dbReference type="PANTHER" id="PTHR12110:SF53">
    <property type="entry name" value="BLR5974 PROTEIN"/>
    <property type="match status" value="1"/>
</dbReference>
<dbReference type="PROSITE" id="PS51318">
    <property type="entry name" value="TAT"/>
    <property type="match status" value="1"/>
</dbReference>
<dbReference type="InterPro" id="IPR050312">
    <property type="entry name" value="IolE/XylAMocC-like"/>
</dbReference>
<proteinExistence type="predicted"/>
<name>A0ABM6W8Q6_9BACT</name>
<dbReference type="Proteomes" id="UP000246099">
    <property type="component" value="Chromosome"/>
</dbReference>
<reference evidence="2 3" key="1">
    <citation type="submission" date="2018-05" db="EMBL/GenBank/DDBJ databases">
        <title>Chitinophaga sp. nov., isolated from rhizosphere soil of Alhagi.</title>
        <authorList>
            <person name="Liu Y."/>
        </authorList>
    </citation>
    <scope>NUCLEOTIDE SEQUENCE [LARGE SCALE GENOMIC DNA]</scope>
    <source>
        <strain evidence="2 3">T22</strain>
    </source>
</reference>
<evidence type="ECO:0000259" key="1">
    <source>
        <dbReference type="Pfam" id="PF01261"/>
    </source>
</evidence>
<accession>A0ABM6W8Q6</accession>
<dbReference type="InterPro" id="IPR013022">
    <property type="entry name" value="Xyl_isomerase-like_TIM-brl"/>
</dbReference>
<dbReference type="Gene3D" id="3.20.20.150">
    <property type="entry name" value="Divalent-metal-dependent TIM barrel enzymes"/>
    <property type="match status" value="1"/>
</dbReference>
<dbReference type="PANTHER" id="PTHR12110">
    <property type="entry name" value="HYDROXYPYRUVATE ISOMERASE"/>
    <property type="match status" value="1"/>
</dbReference>
<dbReference type="RefSeq" id="WP_119075558.1">
    <property type="nucleotide sequence ID" value="NZ_CP029600.1"/>
</dbReference>
<gene>
    <name evidence="2" type="ORF">DLD77_00515</name>
</gene>
<dbReference type="GO" id="GO:0016853">
    <property type="term" value="F:isomerase activity"/>
    <property type="evidence" value="ECO:0007669"/>
    <property type="project" value="UniProtKB-KW"/>
</dbReference>
<keyword evidence="2" id="KW-0413">Isomerase</keyword>
<keyword evidence="3" id="KW-1185">Reference proteome</keyword>
<dbReference type="SUPFAM" id="SSF51658">
    <property type="entry name" value="Xylose isomerase-like"/>
    <property type="match status" value="1"/>
</dbReference>
<dbReference type="PROSITE" id="PS51257">
    <property type="entry name" value="PROKAR_LIPOPROTEIN"/>
    <property type="match status" value="1"/>
</dbReference>
<evidence type="ECO:0000313" key="2">
    <source>
        <dbReference type="EMBL" id="AWO00296.1"/>
    </source>
</evidence>
<organism evidence="2 3">
    <name type="scientific">Chitinophaga alhagiae</name>
    <dbReference type="NCBI Taxonomy" id="2203219"/>
    <lineage>
        <taxon>Bacteria</taxon>
        <taxon>Pseudomonadati</taxon>
        <taxon>Bacteroidota</taxon>
        <taxon>Chitinophagia</taxon>
        <taxon>Chitinophagales</taxon>
        <taxon>Chitinophagaceae</taxon>
        <taxon>Chitinophaga</taxon>
    </lineage>
</organism>
<sequence length="342" mass="37169">MSSSTNRRHFLRQLGMFTAGATLGPAFLAACNNAGKAGAADSAQTDSTGGAGTAKDIFFKISLAEWSFHNALFSGKMTNLDFAQKAKQDYGITGVEYVNQFFKDKAKDKTYLADLKKRADDNGVTSVLIMCDGEGELGDLDNKKRTLAVENHYKWVEAAQFLGCHAIRVNAAGNGAAAEVQKAAIDGLGRLTDFAKDFNISVIVENHGSYSSNGIWLSDVMKGVNKPGCGTLPDFGNFCINRSKPENDTPEAWHNTKCLEEYDRYKGVTELMPFAKGVSAKTHDFDAEGNCIETDYRKMLKIVKDAGYTGFVGIEYEGVKDDEATGVRKTLELLKRIGAELG</sequence>
<dbReference type="Pfam" id="PF01261">
    <property type="entry name" value="AP_endonuc_2"/>
    <property type="match status" value="1"/>
</dbReference>
<dbReference type="InterPro" id="IPR006311">
    <property type="entry name" value="TAT_signal"/>
</dbReference>
<dbReference type="EMBL" id="CP029600">
    <property type="protein sequence ID" value="AWO00296.1"/>
    <property type="molecule type" value="Genomic_DNA"/>
</dbReference>
<feature type="domain" description="Xylose isomerase-like TIM barrel" evidence="1">
    <location>
        <begin position="88"/>
        <end position="336"/>
    </location>
</feature>
<protein>
    <submittedName>
        <fullName evidence="2">Xylose isomerase</fullName>
    </submittedName>
</protein>
<evidence type="ECO:0000313" key="3">
    <source>
        <dbReference type="Proteomes" id="UP000246099"/>
    </source>
</evidence>